<keyword evidence="4" id="KW-1185">Reference proteome</keyword>
<evidence type="ECO:0000313" key="4">
    <source>
        <dbReference type="Proteomes" id="UP001595974"/>
    </source>
</evidence>
<proteinExistence type="predicted"/>
<gene>
    <name evidence="3" type="ORF">ACFPTN_17045</name>
</gene>
<feature type="domain" description="Phasin" evidence="2">
    <location>
        <begin position="8"/>
        <end position="107"/>
    </location>
</feature>
<accession>A0ABW1AUZ2</accession>
<dbReference type="Proteomes" id="UP001595974">
    <property type="component" value="Unassembled WGS sequence"/>
</dbReference>
<dbReference type="InterPro" id="IPR018968">
    <property type="entry name" value="Phasin"/>
</dbReference>
<dbReference type="Pfam" id="PF09361">
    <property type="entry name" value="Phasin_2"/>
    <property type="match status" value="1"/>
</dbReference>
<organism evidence="3 4">
    <name type="scientific">Thauera sinica</name>
    <dbReference type="NCBI Taxonomy" id="2665146"/>
    <lineage>
        <taxon>Bacteria</taxon>
        <taxon>Pseudomonadati</taxon>
        <taxon>Pseudomonadota</taxon>
        <taxon>Betaproteobacteria</taxon>
        <taxon>Rhodocyclales</taxon>
        <taxon>Zoogloeaceae</taxon>
        <taxon>Thauera</taxon>
    </lineage>
</organism>
<dbReference type="NCBIfam" id="TIGR01841">
    <property type="entry name" value="phasin"/>
    <property type="match status" value="1"/>
</dbReference>
<feature type="region of interest" description="Disordered" evidence="1">
    <location>
        <begin position="158"/>
        <end position="178"/>
    </location>
</feature>
<evidence type="ECO:0000256" key="1">
    <source>
        <dbReference type="SAM" id="MobiDB-lite"/>
    </source>
</evidence>
<dbReference type="InterPro" id="IPR010127">
    <property type="entry name" value="Phasin_subfam-1"/>
</dbReference>
<evidence type="ECO:0000313" key="3">
    <source>
        <dbReference type="EMBL" id="MFC5771090.1"/>
    </source>
</evidence>
<comment type="caution">
    <text evidence="3">The sequence shown here is derived from an EMBL/GenBank/DDBJ whole genome shotgun (WGS) entry which is preliminary data.</text>
</comment>
<sequence>MTPFITPERFANLNKTHLENLVAIANSMFSRADHLNALNVNTACAMMEDGVAATRTLMALRDAQNLPDLQVKLAEPMIDKTVGYTRGVYEIAAHGQQDFNRLFESQFDELNKAFMVALEQVAKSAPAGSDAVFATIRSSVETANELIGNASQAARQAAEAGVPALTTRVKGPSDKSDA</sequence>
<dbReference type="EMBL" id="JBHSOG010000068">
    <property type="protein sequence ID" value="MFC5771090.1"/>
    <property type="molecule type" value="Genomic_DNA"/>
</dbReference>
<evidence type="ECO:0000259" key="2">
    <source>
        <dbReference type="Pfam" id="PF09361"/>
    </source>
</evidence>
<protein>
    <submittedName>
        <fullName evidence="3">Phasin family protein</fullName>
    </submittedName>
</protein>
<dbReference type="RefSeq" id="WP_096452969.1">
    <property type="nucleotide sequence ID" value="NZ_JBHSOG010000068.1"/>
</dbReference>
<reference evidence="4" key="1">
    <citation type="journal article" date="2019" name="Int. J. Syst. Evol. Microbiol.">
        <title>The Global Catalogue of Microorganisms (GCM) 10K type strain sequencing project: providing services to taxonomists for standard genome sequencing and annotation.</title>
        <authorList>
            <consortium name="The Broad Institute Genomics Platform"/>
            <consortium name="The Broad Institute Genome Sequencing Center for Infectious Disease"/>
            <person name="Wu L."/>
            <person name="Ma J."/>
        </authorList>
    </citation>
    <scope>NUCLEOTIDE SEQUENCE [LARGE SCALE GENOMIC DNA]</scope>
    <source>
        <strain evidence="4">SHR3</strain>
    </source>
</reference>
<name>A0ABW1AUZ2_9RHOO</name>